<reference evidence="2 3" key="1">
    <citation type="submission" date="2014-03" db="EMBL/GenBank/DDBJ databases">
        <title>Genomics of Bifidobacteria.</title>
        <authorList>
            <person name="Ventura M."/>
            <person name="Milani C."/>
            <person name="Lugli G.A."/>
        </authorList>
    </citation>
    <scope>NUCLEOTIDE SEQUENCE [LARGE SCALE GENOMIC DNA]</scope>
    <source>
        <strain evidence="2 3">LMG 10736</strain>
    </source>
</reference>
<dbReference type="EMBL" id="JGYQ01000007">
    <property type="protein sequence ID" value="KFI48470.1"/>
    <property type="molecule type" value="Genomic_DNA"/>
</dbReference>
<accession>A0A086ZPM0</accession>
<organism evidence="2 3">
    <name type="scientific">Bifidobacterium boum</name>
    <dbReference type="NCBI Taxonomy" id="78343"/>
    <lineage>
        <taxon>Bacteria</taxon>
        <taxon>Bacillati</taxon>
        <taxon>Actinomycetota</taxon>
        <taxon>Actinomycetes</taxon>
        <taxon>Bifidobacteriales</taxon>
        <taxon>Bifidobacteriaceae</taxon>
        <taxon>Bifidobacterium</taxon>
    </lineage>
</organism>
<feature type="region of interest" description="Disordered" evidence="1">
    <location>
        <begin position="385"/>
        <end position="409"/>
    </location>
</feature>
<proteinExistence type="predicted"/>
<comment type="caution">
    <text evidence="2">The sequence shown here is derived from an EMBL/GenBank/DDBJ whole genome shotgun (WGS) entry which is preliminary data.</text>
</comment>
<evidence type="ECO:0000313" key="3">
    <source>
        <dbReference type="Proteomes" id="UP000029093"/>
    </source>
</evidence>
<evidence type="ECO:0000256" key="1">
    <source>
        <dbReference type="SAM" id="MobiDB-lite"/>
    </source>
</evidence>
<keyword evidence="3" id="KW-1185">Reference proteome</keyword>
<dbReference type="AlphaFoldDB" id="A0A086ZPM0"/>
<gene>
    <name evidence="2" type="ORF">BBOU_0599</name>
</gene>
<name>A0A086ZPM0_9BIFI</name>
<dbReference type="Proteomes" id="UP000029093">
    <property type="component" value="Unassembled WGS sequence"/>
</dbReference>
<protein>
    <submittedName>
        <fullName evidence="2">Uncharacterized protein</fullName>
    </submittedName>
</protein>
<sequence length="446" mass="49806">MDGAIRLLQSAEPCFVSAEDIANQFHGSVPDTIHFVCPYCSRPVDAFAMRNIVARRSYQRDIRNMKPHSRHHKNDERARHCPFYDGVDAITDFHADRISPLPLFLRKSASSFVIEIGIRYDPSRLARTSNEHIEIEGKPYPLSDFSRHRSFKVRLENPSLSFTTLVSLSNDDVASVGNIDDAKLLIFDDSFGTDGGHRLAPGSSLHPERAYFVVTPTTYPLNPPTGVDTGYAGTIPSSHGALTVYRIAFTAHGREWATVSDWLDSFGYELAAYERKAQCLWPPILQSSGADEPLFRYSIPMYSSPYQVSATPDASHANVLRIGQDFRDITLIGFDSQADNTVSFEHETVGHCVFFRPGPLHHWCSVIDDFAPALGLRLAQSPYTSEDIEHDQTQEPSTGTDDEIPPVPKNSRGKIIAICRVTNNRHELIAQQYTSAAAYLRGAQHR</sequence>
<evidence type="ECO:0000313" key="2">
    <source>
        <dbReference type="EMBL" id="KFI48470.1"/>
    </source>
</evidence>